<evidence type="ECO:0000313" key="3">
    <source>
        <dbReference type="Proteomes" id="UP001596353"/>
    </source>
</evidence>
<name>A0ABW2B3X4_9RHOB</name>
<protein>
    <submittedName>
        <fullName evidence="2">Aminoglycoside phosphotransferase family protein</fullName>
    </submittedName>
</protein>
<dbReference type="Gene3D" id="3.90.1200.10">
    <property type="match status" value="1"/>
</dbReference>
<accession>A0ABW2B3X4</accession>
<dbReference type="Proteomes" id="UP001596353">
    <property type="component" value="Unassembled WGS sequence"/>
</dbReference>
<dbReference type="EMBL" id="JBHSWG010000001">
    <property type="protein sequence ID" value="MFC6760326.1"/>
    <property type="molecule type" value="Genomic_DNA"/>
</dbReference>
<proteinExistence type="predicted"/>
<dbReference type="Gene3D" id="3.30.200.20">
    <property type="entry name" value="Phosphorylase Kinase, domain 1"/>
    <property type="match status" value="1"/>
</dbReference>
<dbReference type="SUPFAM" id="SSF56112">
    <property type="entry name" value="Protein kinase-like (PK-like)"/>
    <property type="match status" value="1"/>
</dbReference>
<evidence type="ECO:0000313" key="2">
    <source>
        <dbReference type="EMBL" id="MFC6760326.1"/>
    </source>
</evidence>
<organism evidence="2 3">
    <name type="scientific">Sulfitobacter porphyrae</name>
    <dbReference type="NCBI Taxonomy" id="1246864"/>
    <lineage>
        <taxon>Bacteria</taxon>
        <taxon>Pseudomonadati</taxon>
        <taxon>Pseudomonadota</taxon>
        <taxon>Alphaproteobacteria</taxon>
        <taxon>Rhodobacterales</taxon>
        <taxon>Roseobacteraceae</taxon>
        <taxon>Sulfitobacter</taxon>
    </lineage>
</organism>
<sequence>MSTSEPDHQSFLARHGHGQAVLIPLPGDASARRYLRIKGADLLLMEDRQDPTGFAAFVRLARHLSDLGLSAPRVLATDADKGLALIEDFGTATYGVLLDQGADEGALYELAIDALLHLHAAPQAVQVLVPRYDVATLLDEVSIFSQWFMPALRPDLPVAGFDAPWRALWQEALAPLESAQDALVLRDFHIDNLMLLPERQGVARCGLLDFQDAVLGPPEYDLLSLLQDARRDLAPGLEARMLERYLAAAPAGMGPDAGILHRYHLLGAQRHTRIAGLFPRLNKRDGKPGYLRFMPRVLGQMQTALQDAGLTGISGYLDDTLPGWRSAGARLSSV</sequence>
<keyword evidence="3" id="KW-1185">Reference proteome</keyword>
<comment type="caution">
    <text evidence="2">The sequence shown here is derived from an EMBL/GenBank/DDBJ whole genome shotgun (WGS) entry which is preliminary data.</text>
</comment>
<gene>
    <name evidence="2" type="ORF">ACFQFQ_13865</name>
</gene>
<dbReference type="InterPro" id="IPR011009">
    <property type="entry name" value="Kinase-like_dom_sf"/>
</dbReference>
<dbReference type="Pfam" id="PF01636">
    <property type="entry name" value="APH"/>
    <property type="match status" value="1"/>
</dbReference>
<feature type="domain" description="Aminoglycoside phosphotransferase" evidence="1">
    <location>
        <begin position="23"/>
        <end position="252"/>
    </location>
</feature>
<evidence type="ECO:0000259" key="1">
    <source>
        <dbReference type="Pfam" id="PF01636"/>
    </source>
</evidence>
<dbReference type="InterPro" id="IPR002575">
    <property type="entry name" value="Aminoglycoside_PTrfase"/>
</dbReference>
<reference evidence="3" key="1">
    <citation type="journal article" date="2019" name="Int. J. Syst. Evol. Microbiol.">
        <title>The Global Catalogue of Microorganisms (GCM) 10K type strain sequencing project: providing services to taxonomists for standard genome sequencing and annotation.</title>
        <authorList>
            <consortium name="The Broad Institute Genomics Platform"/>
            <consortium name="The Broad Institute Genome Sequencing Center for Infectious Disease"/>
            <person name="Wu L."/>
            <person name="Ma J."/>
        </authorList>
    </citation>
    <scope>NUCLEOTIDE SEQUENCE [LARGE SCALE GENOMIC DNA]</scope>
    <source>
        <strain evidence="3">CCUG 66188</strain>
    </source>
</reference>